<feature type="transmembrane region" description="Helical" evidence="4">
    <location>
        <begin position="190"/>
        <end position="209"/>
    </location>
</feature>
<evidence type="ECO:0000313" key="6">
    <source>
        <dbReference type="EMBL" id="MBW7458034.1"/>
    </source>
</evidence>
<keyword evidence="3 4" id="KW-0472">Membrane</keyword>
<dbReference type="InterPro" id="IPR007891">
    <property type="entry name" value="CHASE3"/>
</dbReference>
<evidence type="ECO:0000256" key="3">
    <source>
        <dbReference type="ARBA" id="ARBA00023136"/>
    </source>
</evidence>
<sequence>MGKFRLRVSYKITSGYIILLLFLGVTLFIVSGAIQSLQGELSSIVSRDLKIHELTHTLDKYASSLETDVYRHSVTGKREDMDRYESDREKWRQDYGTLKTLFAGNSDQTSRLVGVSDAMERWFAISDKAAASISFQRSADAAIQYFQDNAGDKAMTGMKEQLSRLRQSEKYVTEKRIGQIIANNDRLQSLLQAMAIALSVLTIVFSWLISRNITGNLKRVTAAIGEIAKSGGDLTRRIRVKATDETRELGDVTNRLLASMQVMMR</sequence>
<comment type="caution">
    <text evidence="6">The sequence shown here is derived from an EMBL/GenBank/DDBJ whole genome shotgun (WGS) entry which is preliminary data.</text>
</comment>
<evidence type="ECO:0000256" key="2">
    <source>
        <dbReference type="ARBA" id="ARBA00022475"/>
    </source>
</evidence>
<reference evidence="6 7" key="1">
    <citation type="submission" date="2021-07" db="EMBL/GenBank/DDBJ databases">
        <title>Paenibacillus radiodurans sp. nov., isolated from the southeastern edge of Tengger Desert.</title>
        <authorList>
            <person name="Zhang G."/>
        </authorList>
    </citation>
    <scope>NUCLEOTIDE SEQUENCE [LARGE SCALE GENOMIC DNA]</scope>
    <source>
        <strain evidence="6 7">CCM 7311</strain>
    </source>
</reference>
<keyword evidence="7" id="KW-1185">Reference proteome</keyword>
<evidence type="ECO:0000313" key="7">
    <source>
        <dbReference type="Proteomes" id="UP001519887"/>
    </source>
</evidence>
<keyword evidence="2" id="KW-1003">Cell membrane</keyword>
<dbReference type="Proteomes" id="UP001519887">
    <property type="component" value="Unassembled WGS sequence"/>
</dbReference>
<evidence type="ECO:0000259" key="5">
    <source>
        <dbReference type="PROSITE" id="PS50885"/>
    </source>
</evidence>
<dbReference type="Pfam" id="PF00672">
    <property type="entry name" value="HAMP"/>
    <property type="match status" value="1"/>
</dbReference>
<gene>
    <name evidence="6" type="ORF">K0U00_28730</name>
</gene>
<comment type="subcellular location">
    <subcellularLocation>
        <location evidence="1">Cell membrane</location>
    </subcellularLocation>
</comment>
<feature type="non-terminal residue" evidence="6">
    <location>
        <position position="265"/>
    </location>
</feature>
<dbReference type="InterPro" id="IPR003660">
    <property type="entry name" value="HAMP_dom"/>
</dbReference>
<keyword evidence="4" id="KW-0812">Transmembrane</keyword>
<dbReference type="EMBL" id="JAHZIK010001047">
    <property type="protein sequence ID" value="MBW7458034.1"/>
    <property type="molecule type" value="Genomic_DNA"/>
</dbReference>
<dbReference type="PROSITE" id="PS50885">
    <property type="entry name" value="HAMP"/>
    <property type="match status" value="1"/>
</dbReference>
<evidence type="ECO:0000256" key="4">
    <source>
        <dbReference type="SAM" id="Phobius"/>
    </source>
</evidence>
<dbReference type="Gene3D" id="6.10.340.10">
    <property type="match status" value="1"/>
</dbReference>
<protein>
    <submittedName>
        <fullName evidence="6">Methyl-accepting chemotaxis protein</fullName>
    </submittedName>
</protein>
<dbReference type="SMART" id="SM00304">
    <property type="entry name" value="HAMP"/>
    <property type="match status" value="1"/>
</dbReference>
<proteinExistence type="predicted"/>
<feature type="transmembrane region" description="Helical" evidence="4">
    <location>
        <begin position="12"/>
        <end position="34"/>
    </location>
</feature>
<dbReference type="CDD" id="cd06225">
    <property type="entry name" value="HAMP"/>
    <property type="match status" value="1"/>
</dbReference>
<accession>A0ABS7CAV8</accession>
<name>A0ABS7CAV8_9BACL</name>
<organism evidence="6 7">
    <name type="scientific">Paenibacillus sepulcri</name>
    <dbReference type="NCBI Taxonomy" id="359917"/>
    <lineage>
        <taxon>Bacteria</taxon>
        <taxon>Bacillati</taxon>
        <taxon>Bacillota</taxon>
        <taxon>Bacilli</taxon>
        <taxon>Bacillales</taxon>
        <taxon>Paenibacillaceae</taxon>
        <taxon>Paenibacillus</taxon>
    </lineage>
</organism>
<keyword evidence="4" id="KW-1133">Transmembrane helix</keyword>
<feature type="domain" description="HAMP" evidence="5">
    <location>
        <begin position="211"/>
        <end position="265"/>
    </location>
</feature>
<dbReference type="Pfam" id="PF05227">
    <property type="entry name" value="CHASE3"/>
    <property type="match status" value="1"/>
</dbReference>
<evidence type="ECO:0000256" key="1">
    <source>
        <dbReference type="ARBA" id="ARBA00004236"/>
    </source>
</evidence>